<feature type="domain" description="Methyl-accepting transducer" evidence="3">
    <location>
        <begin position="700"/>
        <end position="936"/>
    </location>
</feature>
<evidence type="ECO:0000256" key="1">
    <source>
        <dbReference type="ARBA" id="ARBA00029447"/>
    </source>
</evidence>
<dbReference type="Pfam" id="PF18947">
    <property type="entry name" value="HAMP_2"/>
    <property type="match status" value="1"/>
</dbReference>
<proteinExistence type="inferred from homology"/>
<evidence type="ECO:0000313" key="7">
    <source>
        <dbReference type="EMBL" id="SDK42460.1"/>
    </source>
</evidence>
<keyword evidence="2" id="KW-0807">Transducer</keyword>
<dbReference type="SMART" id="SM00086">
    <property type="entry name" value="PAC"/>
    <property type="match status" value="4"/>
</dbReference>
<dbReference type="GO" id="GO:0016020">
    <property type="term" value="C:membrane"/>
    <property type="evidence" value="ECO:0007669"/>
    <property type="project" value="InterPro"/>
</dbReference>
<dbReference type="CDD" id="cd00130">
    <property type="entry name" value="PAS"/>
    <property type="match status" value="4"/>
</dbReference>
<dbReference type="SMART" id="SM00091">
    <property type="entry name" value="PAS"/>
    <property type="match status" value="4"/>
</dbReference>
<dbReference type="PANTHER" id="PTHR24422:SF10">
    <property type="entry name" value="CHEMOTAXIS PROTEIN METHYLTRANSFERASE 2"/>
    <property type="match status" value="1"/>
</dbReference>
<keyword evidence="8" id="KW-1185">Reference proteome</keyword>
<organism evidence="7 8">
    <name type="scientific">Catalinimonas alkaloidigena</name>
    <dbReference type="NCBI Taxonomy" id="1075417"/>
    <lineage>
        <taxon>Bacteria</taxon>
        <taxon>Pseudomonadati</taxon>
        <taxon>Bacteroidota</taxon>
        <taxon>Cytophagia</taxon>
        <taxon>Cytophagales</taxon>
        <taxon>Catalimonadaceae</taxon>
        <taxon>Catalinimonas</taxon>
    </lineage>
</organism>
<dbReference type="NCBIfam" id="TIGR00229">
    <property type="entry name" value="sensory_box"/>
    <property type="match status" value="4"/>
</dbReference>
<name>A0A1G9BT15_9BACT</name>
<evidence type="ECO:0000256" key="2">
    <source>
        <dbReference type="PROSITE-ProRule" id="PRU00284"/>
    </source>
</evidence>
<dbReference type="STRING" id="1075417.SAMN05421823_102699"/>
<feature type="domain" description="PAC" evidence="5">
    <location>
        <begin position="496"/>
        <end position="548"/>
    </location>
</feature>
<evidence type="ECO:0000259" key="5">
    <source>
        <dbReference type="PROSITE" id="PS50113"/>
    </source>
</evidence>
<reference evidence="7 8" key="1">
    <citation type="submission" date="2016-10" db="EMBL/GenBank/DDBJ databases">
        <authorList>
            <person name="de Groot N.N."/>
        </authorList>
    </citation>
    <scope>NUCLEOTIDE SEQUENCE [LARGE SCALE GENOMIC DNA]</scope>
    <source>
        <strain evidence="7 8">DSM 25186</strain>
    </source>
</reference>
<dbReference type="PROSITE" id="PS50113">
    <property type="entry name" value="PAC"/>
    <property type="match status" value="4"/>
</dbReference>
<dbReference type="InterPro" id="IPR013655">
    <property type="entry name" value="PAS_fold_3"/>
</dbReference>
<protein>
    <submittedName>
        <fullName evidence="7">Methyl-accepting chemotaxis protein</fullName>
    </submittedName>
</protein>
<evidence type="ECO:0000259" key="6">
    <source>
        <dbReference type="PROSITE" id="PS50885"/>
    </source>
</evidence>
<accession>A0A1G9BT15</accession>
<dbReference type="CDD" id="cd11386">
    <property type="entry name" value="MCP_signal"/>
    <property type="match status" value="1"/>
</dbReference>
<dbReference type="PANTHER" id="PTHR24422">
    <property type="entry name" value="CHEMOTAXIS PROTEIN METHYLTRANSFERASE"/>
    <property type="match status" value="1"/>
</dbReference>
<dbReference type="SUPFAM" id="SSF58104">
    <property type="entry name" value="Methyl-accepting chemotaxis protein (MCP) signaling domain"/>
    <property type="match status" value="1"/>
</dbReference>
<dbReference type="GO" id="GO:0007165">
    <property type="term" value="P:signal transduction"/>
    <property type="evidence" value="ECO:0007669"/>
    <property type="project" value="UniProtKB-KW"/>
</dbReference>
<feature type="domain" description="HAMP" evidence="6">
    <location>
        <begin position="629"/>
        <end position="681"/>
    </location>
</feature>
<dbReference type="PROSITE" id="PS50112">
    <property type="entry name" value="PAS"/>
    <property type="match status" value="2"/>
</dbReference>
<dbReference type="Gene3D" id="1.10.287.950">
    <property type="entry name" value="Methyl-accepting chemotaxis protein"/>
    <property type="match status" value="1"/>
</dbReference>
<dbReference type="EMBL" id="FNFO01000002">
    <property type="protein sequence ID" value="SDK42460.1"/>
    <property type="molecule type" value="Genomic_DNA"/>
</dbReference>
<dbReference type="InterPro" id="IPR000014">
    <property type="entry name" value="PAS"/>
</dbReference>
<dbReference type="SMART" id="SM00283">
    <property type="entry name" value="MA"/>
    <property type="match status" value="1"/>
</dbReference>
<feature type="domain" description="PAS" evidence="4">
    <location>
        <begin position="162"/>
        <end position="220"/>
    </location>
</feature>
<dbReference type="InterPro" id="IPR050903">
    <property type="entry name" value="Bact_Chemotaxis_MeTrfase"/>
</dbReference>
<gene>
    <name evidence="7" type="ORF">SAMN05421823_102699</name>
</gene>
<comment type="similarity">
    <text evidence="1">Belongs to the methyl-accepting chemotaxis (MCP) protein family.</text>
</comment>
<dbReference type="AlphaFoldDB" id="A0A1G9BT15"/>
<dbReference type="Pfam" id="PF08447">
    <property type="entry name" value="PAS_3"/>
    <property type="match status" value="4"/>
</dbReference>
<sequence length="989" mass="109126">MATSKRAVATKPQDPSSAELAELKAVETELRQTIAEMVAIQDQTAGQLQAVHASFALIEFTPDGLIQTANSLFLKVMGYSLEEVQGKHHSMFVKPADASSQAYKDFWKGLREGQAKNGEFSRVNKNNKVVWVQGSYMPIKDNQGQVVKIVKIASDITARKAETNEINAQIDAIHRSNAVIEFETDGTIRTANAPFLELMGYTLSEVEGQHHELFVTPEDRTSEAYRQFWRDLGEGKFATGEFKRLNKAGEAVWIFGSYNPILDVNGNVYKVIKFAQDITPTKKKEAEIDKLLQMAEVQREEMRGQMSAINATSAFIEFDLHGNIVTANDLFLNTMQYSLDEIKGQHHRMFCHPTYANSDAYKQFWLDLSQGKTHSGEFKRLTKDGSEVWLLANYTPILDAQGKPTKIIKLATDITEDKLRNTDYRGQLEAVSKAQAVIEFNLDGTIRSANENFLRTLGYSASEVVGKHHRMFCEPAYAASVEYREFWEKLNRGEFDSATYKRLGKGGREIYIQATYNPILDLNGKPFKVVKYATDVTEFTVALNAIRDFISQLRRGNFDADIQVKAEGNVGQMIQDNLALRDTLKMIIGEVNRVVTLAGREGQLSARLSLKNAEGAWENLVESLNDLLESIANPVMEINRIVTELSMGNLTEAFSMEAEGDLADMGNALNVAMRNMNQLLSNISQIVTVIATASEEMLTTGESMQNTTQEVASAIAQMAEGAQQQATKTDESSKLVEHVMNSSVDMGSKANIINKAAEKGQSSCNDGLKIVNKVVENMGEIQTSAQDTAKSIEILTERSEEIARTLNVITDIASQTNLLALNAAIEAARAGDAGRGFAVVAEEIRKLAEDSRKSAVDIERVIKEVQKDITLAGKAIGNMETSVKSGNKASRDAEEVFQSIQQSSTETLDLSKEILQATDQQRNSINTVVKNIESIVVVAEETAAGSEQIATSSQELNQGMSEVLQSSKNLAEIANQLTEGVSKFKLKKA</sequence>
<evidence type="ECO:0000313" key="8">
    <source>
        <dbReference type="Proteomes" id="UP000198510"/>
    </source>
</evidence>
<feature type="domain" description="PAC" evidence="5">
    <location>
        <begin position="374"/>
        <end position="426"/>
    </location>
</feature>
<dbReference type="Proteomes" id="UP000198510">
    <property type="component" value="Unassembled WGS sequence"/>
</dbReference>
<dbReference type="Gene3D" id="1.20.120.1530">
    <property type="match status" value="1"/>
</dbReference>
<feature type="domain" description="PAC" evidence="5">
    <location>
        <begin position="238"/>
        <end position="290"/>
    </location>
</feature>
<dbReference type="Gene3D" id="3.30.450.20">
    <property type="entry name" value="PAS domain"/>
    <property type="match status" value="4"/>
</dbReference>
<dbReference type="PROSITE" id="PS50111">
    <property type="entry name" value="CHEMOTAXIS_TRANSDUC_2"/>
    <property type="match status" value="1"/>
</dbReference>
<dbReference type="InterPro" id="IPR003660">
    <property type="entry name" value="HAMP_dom"/>
</dbReference>
<feature type="domain" description="PAC" evidence="5">
    <location>
        <begin position="116"/>
        <end position="168"/>
    </location>
</feature>
<dbReference type="InterPro" id="IPR001610">
    <property type="entry name" value="PAC"/>
</dbReference>
<dbReference type="InterPro" id="IPR000700">
    <property type="entry name" value="PAS-assoc_C"/>
</dbReference>
<dbReference type="SUPFAM" id="SSF55785">
    <property type="entry name" value="PYP-like sensor domain (PAS domain)"/>
    <property type="match status" value="4"/>
</dbReference>
<evidence type="ECO:0000259" key="3">
    <source>
        <dbReference type="PROSITE" id="PS50111"/>
    </source>
</evidence>
<dbReference type="PROSITE" id="PS50885">
    <property type="entry name" value="HAMP"/>
    <property type="match status" value="1"/>
</dbReference>
<dbReference type="Pfam" id="PF00015">
    <property type="entry name" value="MCPsignal"/>
    <property type="match status" value="1"/>
</dbReference>
<dbReference type="InterPro" id="IPR004089">
    <property type="entry name" value="MCPsignal_dom"/>
</dbReference>
<dbReference type="OrthoDB" id="1123498at2"/>
<feature type="domain" description="PAS" evidence="4">
    <location>
        <begin position="420"/>
        <end position="467"/>
    </location>
</feature>
<dbReference type="InterPro" id="IPR035965">
    <property type="entry name" value="PAS-like_dom_sf"/>
</dbReference>
<evidence type="ECO:0000259" key="4">
    <source>
        <dbReference type="PROSITE" id="PS50112"/>
    </source>
</evidence>